<sequence length="77" mass="8588">MPIQISCGGDTMSKLRGNESAKFEWELLAEKIIVPLPNGKVKVKEQATSTITEYRTLSKAVEEGDWEATRTFLGEKT</sequence>
<evidence type="ECO:0000313" key="2">
    <source>
        <dbReference type="Proteomes" id="UP001164250"/>
    </source>
</evidence>
<comment type="caution">
    <text evidence="1">The sequence shown here is derived from an EMBL/GenBank/DDBJ whole genome shotgun (WGS) entry which is preliminary data.</text>
</comment>
<reference evidence="2" key="1">
    <citation type="journal article" date="2023" name="G3 (Bethesda)">
        <title>Genome assembly and association tests identify interacting loci associated with vigor, precocity, and sex in interspecific pistachio rootstocks.</title>
        <authorList>
            <person name="Palmer W."/>
            <person name="Jacygrad E."/>
            <person name="Sagayaradj S."/>
            <person name="Cavanaugh K."/>
            <person name="Han R."/>
            <person name="Bertier L."/>
            <person name="Beede B."/>
            <person name="Kafkas S."/>
            <person name="Golino D."/>
            <person name="Preece J."/>
            <person name="Michelmore R."/>
        </authorList>
    </citation>
    <scope>NUCLEOTIDE SEQUENCE [LARGE SCALE GENOMIC DNA]</scope>
</reference>
<protein>
    <submittedName>
        <fullName evidence="1">Uncharacterized protein</fullName>
    </submittedName>
</protein>
<name>A0ACC1BFH8_9ROSI</name>
<dbReference type="EMBL" id="CM047901">
    <property type="protein sequence ID" value="KAJ0097562.1"/>
    <property type="molecule type" value="Genomic_DNA"/>
</dbReference>
<proteinExistence type="predicted"/>
<gene>
    <name evidence="1" type="ORF">Patl1_27856</name>
</gene>
<organism evidence="1 2">
    <name type="scientific">Pistacia atlantica</name>
    <dbReference type="NCBI Taxonomy" id="434234"/>
    <lineage>
        <taxon>Eukaryota</taxon>
        <taxon>Viridiplantae</taxon>
        <taxon>Streptophyta</taxon>
        <taxon>Embryophyta</taxon>
        <taxon>Tracheophyta</taxon>
        <taxon>Spermatophyta</taxon>
        <taxon>Magnoliopsida</taxon>
        <taxon>eudicotyledons</taxon>
        <taxon>Gunneridae</taxon>
        <taxon>Pentapetalae</taxon>
        <taxon>rosids</taxon>
        <taxon>malvids</taxon>
        <taxon>Sapindales</taxon>
        <taxon>Anacardiaceae</taxon>
        <taxon>Pistacia</taxon>
    </lineage>
</organism>
<accession>A0ACC1BFH8</accession>
<keyword evidence="2" id="KW-1185">Reference proteome</keyword>
<dbReference type="Proteomes" id="UP001164250">
    <property type="component" value="Chromosome 5"/>
</dbReference>
<evidence type="ECO:0000313" key="1">
    <source>
        <dbReference type="EMBL" id="KAJ0097562.1"/>
    </source>
</evidence>